<feature type="binding site" evidence="8 10">
    <location>
        <begin position="49"/>
        <end position="52"/>
    </location>
    <ligand>
        <name>substrate</name>
    </ligand>
</feature>
<dbReference type="InterPro" id="IPR018214">
    <property type="entry name" value="GluRdtase_CS"/>
</dbReference>
<dbReference type="PANTHER" id="PTHR43013">
    <property type="entry name" value="GLUTAMYL-TRNA REDUCTASE"/>
    <property type="match status" value="1"/>
</dbReference>
<dbReference type="PIRSF" id="PIRSF000445">
    <property type="entry name" value="4pyrrol_synth_GluRdtase"/>
    <property type="match status" value="1"/>
</dbReference>
<dbReference type="Pfam" id="PF05201">
    <property type="entry name" value="GlutR_N"/>
    <property type="match status" value="1"/>
</dbReference>
<evidence type="ECO:0000256" key="3">
    <source>
        <dbReference type="ARBA" id="ARBA00012970"/>
    </source>
</evidence>
<evidence type="ECO:0000256" key="5">
    <source>
        <dbReference type="ARBA" id="ARBA00023002"/>
    </source>
</evidence>
<dbReference type="EMBL" id="FOXW01000003">
    <property type="protein sequence ID" value="SFQ18597.1"/>
    <property type="molecule type" value="Genomic_DNA"/>
</dbReference>
<evidence type="ECO:0000259" key="15">
    <source>
        <dbReference type="Pfam" id="PF01488"/>
    </source>
</evidence>
<comment type="function">
    <text evidence="8">Catalyzes the NADPH-dependent reduction of glutamyl-tRNA(Glu) to glutamate 1-semialdehyde (GSA).</text>
</comment>
<comment type="domain">
    <text evidence="8">Possesses an unusual extended V-shaped dimeric structure with each monomer consisting of three distinct domains arranged along a curved 'spinal' alpha-helix. The N-terminal catalytic domain specifically recognizes the glutamate moiety of the substrate. The second domain is the NADPH-binding domain, and the third C-terminal domain is responsible for dimerization.</text>
</comment>
<dbReference type="PROSITE" id="PS00747">
    <property type="entry name" value="GLUTR"/>
    <property type="match status" value="1"/>
</dbReference>
<evidence type="ECO:0000256" key="1">
    <source>
        <dbReference type="ARBA" id="ARBA00005059"/>
    </source>
</evidence>
<evidence type="ECO:0000256" key="13">
    <source>
        <dbReference type="RuleBase" id="RU000584"/>
    </source>
</evidence>
<feature type="active site" description="Nucleophile" evidence="8 9">
    <location>
        <position position="50"/>
    </location>
</feature>
<evidence type="ECO:0000256" key="6">
    <source>
        <dbReference type="ARBA" id="ARBA00023244"/>
    </source>
</evidence>
<sequence length="475" mass="54036">MKILLYGVSHHYAPIEIRENYAVEDISVAKQLADIHAFSGVEEVAILTTCNRTEYYMYVDPDSFKHGELLHYLADYTGYDVTEVISTTYGKSNLSAATHLFNVTSGLDSSIIGESQILGQVKSAYQTAQESETVGPILSSLFNKAIAFSKKMHTETKIDQVSRDAASAAVQLFKQEWKDFSDRRFLIIGAGKMAQSAARALVYQGAESITLASRDYDKTSEVVGKLNEWANALKTNEMSIRTFHTGDYAHLPMFLAKADGVIAATKSTEVIVTEDVIKKMNDIRFSKKKQLMMDLAVPRNIEMDLEKDEHILLFDMDRIGNELKSTTKLQEKELNHIKTEMEEAIYQFNFWFKERKSVPYLEEFSKKNSQLRETVMQSLVNKLPELTERETAVIEKHMQSIVNQMAKKPIQALKDITKTDSSEKADRELKQFAVQMGIIEKEVPAEEATPEENELPASTKFSFERKEVFQYEKHH</sequence>
<name>A0A1I5WG22_9LACT</name>
<dbReference type="SUPFAM" id="SSF69075">
    <property type="entry name" value="Glutamyl tRNA-reductase dimerization domain"/>
    <property type="match status" value="1"/>
</dbReference>
<dbReference type="STRING" id="82801.SAMN04488506_0849"/>
<feature type="binding site" evidence="8 11">
    <location>
        <begin position="189"/>
        <end position="194"/>
    </location>
    <ligand>
        <name>NADP(+)</name>
        <dbReference type="ChEBI" id="CHEBI:58349"/>
    </ligand>
</feature>
<dbReference type="InterPro" id="IPR036291">
    <property type="entry name" value="NAD(P)-bd_dom_sf"/>
</dbReference>
<comment type="subunit">
    <text evidence="8">Homodimer.</text>
</comment>
<protein>
    <recommendedName>
        <fullName evidence="3 8">Glutamyl-tRNA reductase</fullName>
        <shortName evidence="8">GluTR</shortName>
        <ecNumber evidence="3 8">1.2.1.70</ecNumber>
    </recommendedName>
</protein>
<keyword evidence="5 8" id="KW-0560">Oxidoreductase</keyword>
<comment type="catalytic activity">
    <reaction evidence="7 8 13">
        <text>(S)-4-amino-5-oxopentanoate + tRNA(Glu) + NADP(+) = L-glutamyl-tRNA(Glu) + NADPH + H(+)</text>
        <dbReference type="Rhea" id="RHEA:12344"/>
        <dbReference type="Rhea" id="RHEA-COMP:9663"/>
        <dbReference type="Rhea" id="RHEA-COMP:9680"/>
        <dbReference type="ChEBI" id="CHEBI:15378"/>
        <dbReference type="ChEBI" id="CHEBI:57501"/>
        <dbReference type="ChEBI" id="CHEBI:57783"/>
        <dbReference type="ChEBI" id="CHEBI:58349"/>
        <dbReference type="ChEBI" id="CHEBI:78442"/>
        <dbReference type="ChEBI" id="CHEBI:78520"/>
        <dbReference type="EC" id="1.2.1.70"/>
    </reaction>
</comment>
<keyword evidence="6 8" id="KW-0627">Porphyrin biosynthesis</keyword>
<dbReference type="FunFam" id="3.30.460.30:FF:000001">
    <property type="entry name" value="Glutamyl-tRNA reductase"/>
    <property type="match status" value="1"/>
</dbReference>
<comment type="similarity">
    <text evidence="2 8 13">Belongs to the glutamyl-tRNA reductase family.</text>
</comment>
<dbReference type="InterPro" id="IPR036453">
    <property type="entry name" value="GluRdtase_dimer_dom_sf"/>
</dbReference>
<evidence type="ECO:0000256" key="11">
    <source>
        <dbReference type="PIRSR" id="PIRSR000445-3"/>
    </source>
</evidence>
<evidence type="ECO:0000256" key="7">
    <source>
        <dbReference type="ARBA" id="ARBA00047464"/>
    </source>
</evidence>
<dbReference type="OrthoDB" id="110209at2"/>
<dbReference type="InterPro" id="IPR015895">
    <property type="entry name" value="4pyrrol_synth_GluRdtase_N"/>
</dbReference>
<feature type="domain" description="Quinate/shikimate 5-dehydrogenase/glutamyl-tRNA reductase" evidence="15">
    <location>
        <begin position="172"/>
        <end position="319"/>
    </location>
</feature>
<gene>
    <name evidence="8" type="primary">hemA</name>
    <name evidence="17" type="ORF">SAMN04488506_0849</name>
</gene>
<organism evidence="17 18">
    <name type="scientific">Desemzia incerta</name>
    <dbReference type="NCBI Taxonomy" id="82801"/>
    <lineage>
        <taxon>Bacteria</taxon>
        <taxon>Bacillati</taxon>
        <taxon>Bacillota</taxon>
        <taxon>Bacilli</taxon>
        <taxon>Lactobacillales</taxon>
        <taxon>Carnobacteriaceae</taxon>
        <taxon>Desemzia</taxon>
    </lineage>
</organism>
<evidence type="ECO:0000256" key="8">
    <source>
        <dbReference type="HAMAP-Rule" id="MF_00087"/>
    </source>
</evidence>
<dbReference type="SUPFAM" id="SSF51735">
    <property type="entry name" value="NAD(P)-binding Rossmann-fold domains"/>
    <property type="match status" value="1"/>
</dbReference>
<comment type="miscellaneous">
    <text evidence="8">During catalysis, the active site Cys acts as a nucleophile attacking the alpha-carbonyl group of tRNA-bound glutamate with the formation of a thioester intermediate between enzyme and glutamate, and the concomitant release of tRNA(Glu). The thioester intermediate is finally reduced by direct hydride transfer from NADPH, to form the product GSA.</text>
</comment>
<evidence type="ECO:0000313" key="17">
    <source>
        <dbReference type="EMBL" id="SFQ18597.1"/>
    </source>
</evidence>
<dbReference type="GO" id="GO:0008883">
    <property type="term" value="F:glutamyl-tRNA reductase activity"/>
    <property type="evidence" value="ECO:0007669"/>
    <property type="project" value="UniProtKB-UniRule"/>
</dbReference>
<dbReference type="SUPFAM" id="SSF69742">
    <property type="entry name" value="Glutamyl tRNA-reductase catalytic, N-terminal domain"/>
    <property type="match status" value="1"/>
</dbReference>
<evidence type="ECO:0000256" key="12">
    <source>
        <dbReference type="PIRSR" id="PIRSR000445-4"/>
    </source>
</evidence>
<evidence type="ECO:0000256" key="2">
    <source>
        <dbReference type="ARBA" id="ARBA00005916"/>
    </source>
</evidence>
<accession>A0A1I5WG22</accession>
<dbReference type="EC" id="1.2.1.70" evidence="3 8"/>
<dbReference type="InterPro" id="IPR006151">
    <property type="entry name" value="Shikm_DH/Glu-tRNA_Rdtase"/>
</dbReference>
<reference evidence="17 18" key="1">
    <citation type="submission" date="2016-10" db="EMBL/GenBank/DDBJ databases">
        <authorList>
            <person name="de Groot N.N."/>
        </authorList>
    </citation>
    <scope>NUCLEOTIDE SEQUENCE [LARGE SCALE GENOMIC DNA]</scope>
    <source>
        <strain evidence="17 18">DSM 20581</strain>
    </source>
</reference>
<dbReference type="UniPathway" id="UPA00251">
    <property type="reaction ID" value="UER00316"/>
</dbReference>
<dbReference type="Proteomes" id="UP000199136">
    <property type="component" value="Unassembled WGS sequence"/>
</dbReference>
<feature type="binding site" evidence="8 10">
    <location>
        <position position="109"/>
    </location>
    <ligand>
        <name>substrate</name>
    </ligand>
</feature>
<dbReference type="RefSeq" id="WP_092479912.1">
    <property type="nucleotide sequence ID" value="NZ_FOXW01000003.1"/>
</dbReference>
<evidence type="ECO:0000313" key="18">
    <source>
        <dbReference type="Proteomes" id="UP000199136"/>
    </source>
</evidence>
<dbReference type="InterPro" id="IPR000343">
    <property type="entry name" value="4pyrrol_synth_GluRdtase"/>
</dbReference>
<evidence type="ECO:0000259" key="14">
    <source>
        <dbReference type="Pfam" id="PF00745"/>
    </source>
</evidence>
<feature type="domain" description="Tetrapyrrole biosynthesis glutamyl-tRNA reductase dimerisation" evidence="14">
    <location>
        <begin position="341"/>
        <end position="423"/>
    </location>
</feature>
<feature type="site" description="Important for activity" evidence="8 12">
    <location>
        <position position="99"/>
    </location>
</feature>
<feature type="domain" description="Glutamyl-tRNA reductase N-terminal" evidence="16">
    <location>
        <begin position="7"/>
        <end position="156"/>
    </location>
</feature>
<dbReference type="Gene3D" id="3.30.460.30">
    <property type="entry name" value="Glutamyl-tRNA reductase, N-terminal domain"/>
    <property type="match status" value="1"/>
</dbReference>
<keyword evidence="18" id="KW-1185">Reference proteome</keyword>
<dbReference type="NCBIfam" id="TIGR01035">
    <property type="entry name" value="hemA"/>
    <property type="match status" value="1"/>
</dbReference>
<feature type="binding site" evidence="8 10">
    <location>
        <begin position="114"/>
        <end position="116"/>
    </location>
    <ligand>
        <name>substrate</name>
    </ligand>
</feature>
<comment type="pathway">
    <text evidence="1 8 13">Porphyrin-containing compound metabolism; protoporphyrin-IX biosynthesis; 5-aminolevulinate from L-glutamyl-tRNA(Glu): step 1/2.</text>
</comment>
<dbReference type="GO" id="GO:0050661">
    <property type="term" value="F:NADP binding"/>
    <property type="evidence" value="ECO:0007669"/>
    <property type="project" value="InterPro"/>
</dbReference>
<evidence type="ECO:0000256" key="10">
    <source>
        <dbReference type="PIRSR" id="PIRSR000445-2"/>
    </source>
</evidence>
<dbReference type="AlphaFoldDB" id="A0A1I5WG22"/>
<evidence type="ECO:0000259" key="16">
    <source>
        <dbReference type="Pfam" id="PF05201"/>
    </source>
</evidence>
<dbReference type="InterPro" id="IPR036343">
    <property type="entry name" value="GluRdtase_N_sf"/>
</dbReference>
<dbReference type="PANTHER" id="PTHR43013:SF1">
    <property type="entry name" value="GLUTAMYL-TRNA REDUCTASE"/>
    <property type="match status" value="1"/>
</dbReference>
<feature type="binding site" evidence="8 10">
    <location>
        <position position="120"/>
    </location>
    <ligand>
        <name>substrate</name>
    </ligand>
</feature>
<dbReference type="GO" id="GO:0019353">
    <property type="term" value="P:protoporphyrinogen IX biosynthetic process from glutamate"/>
    <property type="evidence" value="ECO:0007669"/>
    <property type="project" value="TreeGrafter"/>
</dbReference>
<dbReference type="Pfam" id="PF00745">
    <property type="entry name" value="GlutR_dimer"/>
    <property type="match status" value="1"/>
</dbReference>
<proteinExistence type="inferred from homology"/>
<dbReference type="Gene3D" id="3.40.50.720">
    <property type="entry name" value="NAD(P)-binding Rossmann-like Domain"/>
    <property type="match status" value="1"/>
</dbReference>
<dbReference type="Pfam" id="PF01488">
    <property type="entry name" value="Shikimate_DH"/>
    <property type="match status" value="1"/>
</dbReference>
<keyword evidence="4 8" id="KW-0521">NADP</keyword>
<evidence type="ECO:0000256" key="9">
    <source>
        <dbReference type="PIRSR" id="PIRSR000445-1"/>
    </source>
</evidence>
<evidence type="ECO:0000256" key="4">
    <source>
        <dbReference type="ARBA" id="ARBA00022857"/>
    </source>
</evidence>
<dbReference type="InterPro" id="IPR015896">
    <property type="entry name" value="4pyrrol_synth_GluRdtase_dimer"/>
</dbReference>
<dbReference type="HAMAP" id="MF_00087">
    <property type="entry name" value="Glu_tRNA_reductase"/>
    <property type="match status" value="1"/>
</dbReference>